<dbReference type="Gene3D" id="3.30.565.10">
    <property type="entry name" value="Histidine kinase-like ATPase, C-terminal domain"/>
    <property type="match status" value="1"/>
</dbReference>
<dbReference type="CDD" id="cd17546">
    <property type="entry name" value="REC_hyHK_CKI1_RcsC-like"/>
    <property type="match status" value="1"/>
</dbReference>
<evidence type="ECO:0000259" key="18">
    <source>
        <dbReference type="PROSITE" id="PS50109"/>
    </source>
</evidence>
<dbReference type="PANTHER" id="PTHR45339:SF1">
    <property type="entry name" value="HYBRID SIGNAL TRANSDUCTION HISTIDINE KINASE J"/>
    <property type="match status" value="1"/>
</dbReference>
<sequence length="553" mass="59872">MLAMAFVIPVWMYCAFRLVCHFRRIEERARAGNVFMASLTHELRTPLSGISGAVQLLQDTGLDKRQREYARMISYANTTLLEVLDDMLNYSRIESGKYEAQIVPFDVHAVIDDMLSLQTIQAQKRGIALIRDIDRDVPSVIVGDRRKLNQVLLNIIGNAIKFTDEGSVTISVKACVSADEQVTLHFSITDTGIGVPPAQCAEVFKPFVQVGGMEHGRRGGTGLGLAICRRLIDGMGGDIRLHSKLNEGSCIRFHLPFSIAARESAAATLSVAPTVADSHSLTVLLVEDDEINRLVCTRYLASNGHHPLVAGDGRQVMHILQASERSVDAIVMDLNLPGISGIDLGTQIREIEGGRWKLVPVIIVSADVSGNAMERALMAGMSGFLRKPFTSAQLNETLRAVTSGHKEVAALPFDGTTDSGGHAKAGNLLDAAWIEAEIQELGVDILLELLNIFRAGVATDLSAIDRSVARNDWACVAADAHRLRSAAGNLGMIWVVDAAGQLEKASNMPVVSRAVAEYLILELARLCHESCDELRSMLLSAHQNVALAADGND</sequence>
<evidence type="ECO:0000256" key="1">
    <source>
        <dbReference type="ARBA" id="ARBA00000085"/>
    </source>
</evidence>
<dbReference type="Pfam" id="PF00072">
    <property type="entry name" value="Response_reg"/>
    <property type="match status" value="1"/>
</dbReference>
<dbReference type="Pfam" id="PF02518">
    <property type="entry name" value="HATPase_c"/>
    <property type="match status" value="1"/>
</dbReference>
<keyword evidence="22" id="KW-1185">Reference proteome</keyword>
<dbReference type="PANTHER" id="PTHR45339">
    <property type="entry name" value="HYBRID SIGNAL TRANSDUCTION HISTIDINE KINASE J"/>
    <property type="match status" value="1"/>
</dbReference>
<keyword evidence="12" id="KW-0843">Virulence</keyword>
<evidence type="ECO:0000256" key="2">
    <source>
        <dbReference type="ARBA" id="ARBA00004651"/>
    </source>
</evidence>
<dbReference type="InterPro" id="IPR004358">
    <property type="entry name" value="Sig_transdc_His_kin-like_C"/>
</dbReference>
<dbReference type="SMART" id="SM00448">
    <property type="entry name" value="REC"/>
    <property type="match status" value="1"/>
</dbReference>
<dbReference type="Pfam" id="PF00512">
    <property type="entry name" value="HisKA"/>
    <property type="match status" value="1"/>
</dbReference>
<dbReference type="EMBL" id="PDNW01000001">
    <property type="protein sequence ID" value="PLC51575.1"/>
    <property type="molecule type" value="Genomic_DNA"/>
</dbReference>
<dbReference type="GO" id="GO:0000155">
    <property type="term" value="F:phosphorelay sensor kinase activity"/>
    <property type="evidence" value="ECO:0007669"/>
    <property type="project" value="InterPro"/>
</dbReference>
<keyword evidence="6" id="KW-0812">Transmembrane</keyword>
<evidence type="ECO:0000256" key="16">
    <source>
        <dbReference type="PROSITE-ProRule" id="PRU00110"/>
    </source>
</evidence>
<dbReference type="InterPro" id="IPR005467">
    <property type="entry name" value="His_kinase_dom"/>
</dbReference>
<evidence type="ECO:0000256" key="10">
    <source>
        <dbReference type="ARBA" id="ARBA00022989"/>
    </source>
</evidence>
<dbReference type="SMART" id="SM00388">
    <property type="entry name" value="HisKA"/>
    <property type="match status" value="1"/>
</dbReference>
<dbReference type="InterPro" id="IPR036890">
    <property type="entry name" value="HATPase_C_sf"/>
</dbReference>
<keyword evidence="5 17" id="KW-0597">Phosphoprotein</keyword>
<evidence type="ECO:0000256" key="9">
    <source>
        <dbReference type="ARBA" id="ARBA00022840"/>
    </source>
</evidence>
<keyword evidence="10" id="KW-1133">Transmembrane helix</keyword>
<accession>A0A2N4U972</accession>
<dbReference type="InterPro" id="IPR011006">
    <property type="entry name" value="CheY-like_superfamily"/>
</dbReference>
<dbReference type="InterPro" id="IPR036641">
    <property type="entry name" value="HPT_dom_sf"/>
</dbReference>
<proteinExistence type="predicted"/>
<evidence type="ECO:0000256" key="7">
    <source>
        <dbReference type="ARBA" id="ARBA00022729"/>
    </source>
</evidence>
<comment type="function">
    <text evidence="14">Member of the two-component regulatory system BvgS/BvgA. Phosphorylates BvgA via a four-step phosphorelay in response to environmental signals.</text>
</comment>
<dbReference type="PROSITE" id="PS50109">
    <property type="entry name" value="HIS_KIN"/>
    <property type="match status" value="1"/>
</dbReference>
<dbReference type="SUPFAM" id="SSF47226">
    <property type="entry name" value="Histidine-containing phosphotransfer domain, HPT domain"/>
    <property type="match status" value="1"/>
</dbReference>
<dbReference type="SMART" id="SM00387">
    <property type="entry name" value="HATPase_c"/>
    <property type="match status" value="1"/>
</dbReference>
<keyword evidence="13" id="KW-0472">Membrane</keyword>
<feature type="domain" description="Histidine kinase" evidence="18">
    <location>
        <begin position="38"/>
        <end position="259"/>
    </location>
</feature>
<keyword evidence="7" id="KW-0732">Signal</keyword>
<name>A0A2N4U972_9BURK</name>
<evidence type="ECO:0000259" key="20">
    <source>
        <dbReference type="PROSITE" id="PS50894"/>
    </source>
</evidence>
<evidence type="ECO:0000256" key="17">
    <source>
        <dbReference type="PROSITE-ProRule" id="PRU00169"/>
    </source>
</evidence>
<reference evidence="21 22" key="1">
    <citation type="submission" date="2017-10" db="EMBL/GenBank/DDBJ databases">
        <title>Two draft genome sequences of Pusillimonas sp. strains isolated from a nitrate- and radionuclide-contaminated groundwater in Russia.</title>
        <authorList>
            <person name="Grouzdev D.S."/>
            <person name="Tourova T.P."/>
            <person name="Goeva M.A."/>
            <person name="Babich T.L."/>
            <person name="Sokolova D.S."/>
            <person name="Abdullin R."/>
            <person name="Poltaraus A.B."/>
            <person name="Toshchakov S.V."/>
            <person name="Nazina T.N."/>
        </authorList>
    </citation>
    <scope>NUCLEOTIDE SEQUENCE [LARGE SCALE GENOMIC DNA]</scope>
    <source>
        <strain evidence="21 22">JR1/69-3-13</strain>
    </source>
</reference>
<dbReference type="Gene3D" id="1.20.120.160">
    <property type="entry name" value="HPT domain"/>
    <property type="match status" value="1"/>
</dbReference>
<evidence type="ECO:0000313" key="22">
    <source>
        <dbReference type="Proteomes" id="UP000234190"/>
    </source>
</evidence>
<evidence type="ECO:0000256" key="6">
    <source>
        <dbReference type="ARBA" id="ARBA00022692"/>
    </source>
</evidence>
<evidence type="ECO:0000313" key="21">
    <source>
        <dbReference type="EMBL" id="PLC51575.1"/>
    </source>
</evidence>
<comment type="subcellular location">
    <subcellularLocation>
        <location evidence="2">Cell membrane</location>
        <topology evidence="2">Multi-pass membrane protein</topology>
    </subcellularLocation>
</comment>
<evidence type="ECO:0000256" key="15">
    <source>
        <dbReference type="ARBA" id="ARBA00070152"/>
    </source>
</evidence>
<evidence type="ECO:0000256" key="4">
    <source>
        <dbReference type="ARBA" id="ARBA00022475"/>
    </source>
</evidence>
<comment type="caution">
    <text evidence="21">The sequence shown here is derived from an EMBL/GenBank/DDBJ whole genome shotgun (WGS) entry which is preliminary data.</text>
</comment>
<dbReference type="InterPro" id="IPR036097">
    <property type="entry name" value="HisK_dim/P_sf"/>
</dbReference>
<dbReference type="InterPro" id="IPR001789">
    <property type="entry name" value="Sig_transdc_resp-reg_receiver"/>
</dbReference>
<comment type="catalytic activity">
    <reaction evidence="1">
        <text>ATP + protein L-histidine = ADP + protein N-phospho-L-histidine.</text>
        <dbReference type="EC" id="2.7.13.3"/>
    </reaction>
</comment>
<keyword evidence="4" id="KW-1003">Cell membrane</keyword>
<protein>
    <recommendedName>
        <fullName evidence="15">Virulence sensor protein BvgS</fullName>
        <ecNumber evidence="3">2.7.13.3</ecNumber>
    </recommendedName>
</protein>
<dbReference type="AlphaFoldDB" id="A0A2N4U972"/>
<dbReference type="SUPFAM" id="SSF55874">
    <property type="entry name" value="ATPase domain of HSP90 chaperone/DNA topoisomerase II/histidine kinase"/>
    <property type="match status" value="1"/>
</dbReference>
<dbReference type="InterPro" id="IPR008207">
    <property type="entry name" value="Sig_transdc_His_kin_Hpt_dom"/>
</dbReference>
<evidence type="ECO:0000256" key="5">
    <source>
        <dbReference type="ARBA" id="ARBA00022553"/>
    </source>
</evidence>
<evidence type="ECO:0000256" key="8">
    <source>
        <dbReference type="ARBA" id="ARBA00022741"/>
    </source>
</evidence>
<organism evidence="21 22">
    <name type="scientific">Pollutimonas subterranea</name>
    <dbReference type="NCBI Taxonomy" id="2045210"/>
    <lineage>
        <taxon>Bacteria</taxon>
        <taxon>Pseudomonadati</taxon>
        <taxon>Pseudomonadota</taxon>
        <taxon>Betaproteobacteria</taxon>
        <taxon>Burkholderiales</taxon>
        <taxon>Alcaligenaceae</taxon>
        <taxon>Pollutimonas</taxon>
    </lineage>
</organism>
<dbReference type="GO" id="GO:0005886">
    <property type="term" value="C:plasma membrane"/>
    <property type="evidence" value="ECO:0007669"/>
    <property type="project" value="UniProtKB-SubCell"/>
</dbReference>
<dbReference type="PROSITE" id="PS50894">
    <property type="entry name" value="HPT"/>
    <property type="match status" value="1"/>
</dbReference>
<dbReference type="Pfam" id="PF01627">
    <property type="entry name" value="Hpt"/>
    <property type="match status" value="1"/>
</dbReference>
<dbReference type="PROSITE" id="PS50110">
    <property type="entry name" value="RESPONSE_REGULATORY"/>
    <property type="match status" value="1"/>
</dbReference>
<feature type="modified residue" description="4-aspartylphosphate" evidence="17">
    <location>
        <position position="333"/>
    </location>
</feature>
<dbReference type="CDD" id="cd00088">
    <property type="entry name" value="HPT"/>
    <property type="match status" value="1"/>
</dbReference>
<gene>
    <name evidence="21" type="ORF">CR159_00620</name>
</gene>
<evidence type="ECO:0000256" key="12">
    <source>
        <dbReference type="ARBA" id="ARBA00023026"/>
    </source>
</evidence>
<dbReference type="InterPro" id="IPR003661">
    <property type="entry name" value="HisK_dim/P_dom"/>
</dbReference>
<evidence type="ECO:0000256" key="13">
    <source>
        <dbReference type="ARBA" id="ARBA00023136"/>
    </source>
</evidence>
<evidence type="ECO:0000256" key="3">
    <source>
        <dbReference type="ARBA" id="ARBA00012438"/>
    </source>
</evidence>
<dbReference type="FunFam" id="3.30.565.10:FF:000010">
    <property type="entry name" value="Sensor histidine kinase RcsC"/>
    <property type="match status" value="1"/>
</dbReference>
<dbReference type="Gene3D" id="3.40.50.2300">
    <property type="match status" value="1"/>
</dbReference>
<dbReference type="Proteomes" id="UP000234190">
    <property type="component" value="Unassembled WGS sequence"/>
</dbReference>
<dbReference type="EC" id="2.7.13.3" evidence="3"/>
<evidence type="ECO:0000256" key="14">
    <source>
        <dbReference type="ARBA" id="ARBA00058004"/>
    </source>
</evidence>
<feature type="domain" description="Response regulatory" evidence="19">
    <location>
        <begin position="282"/>
        <end position="402"/>
    </location>
</feature>
<dbReference type="InterPro" id="IPR003594">
    <property type="entry name" value="HATPase_dom"/>
</dbReference>
<feature type="domain" description="HPt" evidence="20">
    <location>
        <begin position="442"/>
        <end position="541"/>
    </location>
</feature>
<dbReference type="SUPFAM" id="SSF47384">
    <property type="entry name" value="Homodimeric domain of signal transducing histidine kinase"/>
    <property type="match status" value="1"/>
</dbReference>
<dbReference type="CDD" id="cd00082">
    <property type="entry name" value="HisKA"/>
    <property type="match status" value="1"/>
</dbReference>
<dbReference type="SUPFAM" id="SSF52172">
    <property type="entry name" value="CheY-like"/>
    <property type="match status" value="1"/>
</dbReference>
<feature type="modified residue" description="Phosphohistidine" evidence="16">
    <location>
        <position position="481"/>
    </location>
</feature>
<dbReference type="Gene3D" id="1.10.287.130">
    <property type="match status" value="1"/>
</dbReference>
<evidence type="ECO:0000256" key="11">
    <source>
        <dbReference type="ARBA" id="ARBA00023012"/>
    </source>
</evidence>
<keyword evidence="8" id="KW-0547">Nucleotide-binding</keyword>
<dbReference type="PRINTS" id="PR00344">
    <property type="entry name" value="BCTRLSENSOR"/>
</dbReference>
<keyword evidence="11" id="KW-0902">Two-component regulatory system</keyword>
<keyword evidence="9" id="KW-0067">ATP-binding</keyword>
<dbReference type="GO" id="GO:0005524">
    <property type="term" value="F:ATP binding"/>
    <property type="evidence" value="ECO:0007669"/>
    <property type="project" value="UniProtKB-KW"/>
</dbReference>
<evidence type="ECO:0000259" key="19">
    <source>
        <dbReference type="PROSITE" id="PS50110"/>
    </source>
</evidence>